<reference evidence="1 2" key="1">
    <citation type="submission" date="2024-01" db="EMBL/GenBank/DDBJ databases">
        <title>Genome assemblies of Stephania.</title>
        <authorList>
            <person name="Yang L."/>
        </authorList>
    </citation>
    <scope>NUCLEOTIDE SEQUENCE [LARGE SCALE GENOMIC DNA]</scope>
    <source>
        <strain evidence="1">JXDWG</strain>
        <tissue evidence="1">Leaf</tissue>
    </source>
</reference>
<dbReference type="AlphaFoldDB" id="A0AAP0F9Z3"/>
<protein>
    <submittedName>
        <fullName evidence="1">Uncharacterized protein</fullName>
    </submittedName>
</protein>
<accession>A0AAP0F9Z3</accession>
<gene>
    <name evidence="1" type="ORF">Scep_022192</name>
</gene>
<sequence length="126" mass="13724">MLCRHPRVASLTSFLSGVAAPRRRRVLRVLLAIHASRSSKLVVCEFLLHQAASVPAGLRLLPTVHPPAGAASAIAPLCWRLAKPSPVEPVATATGVYSLHWGWRQGFEAKLDYVNLDITKGRPYPI</sequence>
<keyword evidence="2" id="KW-1185">Reference proteome</keyword>
<dbReference type="Proteomes" id="UP001419268">
    <property type="component" value="Unassembled WGS sequence"/>
</dbReference>
<name>A0AAP0F9Z3_9MAGN</name>
<evidence type="ECO:0000313" key="1">
    <source>
        <dbReference type="EMBL" id="KAK9105348.1"/>
    </source>
</evidence>
<organism evidence="1 2">
    <name type="scientific">Stephania cephalantha</name>
    <dbReference type="NCBI Taxonomy" id="152367"/>
    <lineage>
        <taxon>Eukaryota</taxon>
        <taxon>Viridiplantae</taxon>
        <taxon>Streptophyta</taxon>
        <taxon>Embryophyta</taxon>
        <taxon>Tracheophyta</taxon>
        <taxon>Spermatophyta</taxon>
        <taxon>Magnoliopsida</taxon>
        <taxon>Ranunculales</taxon>
        <taxon>Menispermaceae</taxon>
        <taxon>Menispermoideae</taxon>
        <taxon>Cissampelideae</taxon>
        <taxon>Stephania</taxon>
    </lineage>
</organism>
<proteinExistence type="predicted"/>
<comment type="caution">
    <text evidence="1">The sequence shown here is derived from an EMBL/GenBank/DDBJ whole genome shotgun (WGS) entry which is preliminary data.</text>
</comment>
<evidence type="ECO:0000313" key="2">
    <source>
        <dbReference type="Proteomes" id="UP001419268"/>
    </source>
</evidence>
<dbReference type="EMBL" id="JBBNAG010000009">
    <property type="protein sequence ID" value="KAK9105348.1"/>
    <property type="molecule type" value="Genomic_DNA"/>
</dbReference>